<dbReference type="AlphaFoldDB" id="A0A2S5DM74"/>
<dbReference type="Proteomes" id="UP000238655">
    <property type="component" value="Unassembled WGS sequence"/>
</dbReference>
<sequence>MSTLDFLRGQQVGAASATAGAGQRAAHWKRYSEGLEAKLDQASEGQVFTNAQLSGAMALVKALGDELRRLSPHNALLDPATLDRIQRQGMAAALTQAGYNYDVGTNRVTKR</sequence>
<organism evidence="1 2">
    <name type="scientific">Burkholderia contaminans</name>
    <dbReference type="NCBI Taxonomy" id="488447"/>
    <lineage>
        <taxon>Bacteria</taxon>
        <taxon>Pseudomonadati</taxon>
        <taxon>Pseudomonadota</taxon>
        <taxon>Betaproteobacteria</taxon>
        <taxon>Burkholderiales</taxon>
        <taxon>Burkholderiaceae</taxon>
        <taxon>Burkholderia</taxon>
        <taxon>Burkholderia cepacia complex</taxon>
    </lineage>
</organism>
<evidence type="ECO:0000313" key="2">
    <source>
        <dbReference type="Proteomes" id="UP000238655"/>
    </source>
</evidence>
<gene>
    <name evidence="1" type="ORF">C3743_40090</name>
</gene>
<comment type="caution">
    <text evidence="1">The sequence shown here is derived from an EMBL/GenBank/DDBJ whole genome shotgun (WGS) entry which is preliminary data.</text>
</comment>
<protein>
    <submittedName>
        <fullName evidence="1">Uncharacterized protein</fullName>
    </submittedName>
</protein>
<reference evidence="1 2" key="1">
    <citation type="submission" date="2018-01" db="EMBL/GenBank/DDBJ databases">
        <title>Successful Treatment of Persistent Burkholderia cepacia Bacteremia with Ceftazidime-Avibactam.</title>
        <authorList>
            <person name="Tamma P."/>
            <person name="Fan Y."/>
            <person name="Bergman Y."/>
            <person name="Sick-Samuels A."/>
            <person name="Hsu A."/>
            <person name="Timp W."/>
            <person name="Simner P."/>
        </authorList>
    </citation>
    <scope>NUCLEOTIDE SEQUENCE [LARGE SCALE GENOMIC DNA]</scope>
    <source>
        <strain evidence="1 2">170816</strain>
    </source>
</reference>
<dbReference type="RefSeq" id="WP_105750009.1">
    <property type="nucleotide sequence ID" value="NZ_PQVP01000006.1"/>
</dbReference>
<evidence type="ECO:0000313" key="1">
    <source>
        <dbReference type="EMBL" id="POZ80182.1"/>
    </source>
</evidence>
<accession>A0A2S5DM74</accession>
<name>A0A2S5DM74_9BURK</name>
<dbReference type="EMBL" id="PQVP01000006">
    <property type="protein sequence ID" value="POZ80182.1"/>
    <property type="molecule type" value="Genomic_DNA"/>
</dbReference>
<proteinExistence type="predicted"/>